<reference evidence="7" key="1">
    <citation type="submission" date="2015-09" db="EMBL/GenBank/DDBJ databases">
        <title>Scylla olivacea transcriptome.</title>
        <authorList>
            <person name="Ikhwanuddin M."/>
        </authorList>
    </citation>
    <scope>NUCLEOTIDE SEQUENCE</scope>
</reference>
<proteinExistence type="predicted"/>
<dbReference type="EMBL" id="GDRN01075511">
    <property type="protein sequence ID" value="JAI63043.1"/>
    <property type="molecule type" value="Transcribed_RNA"/>
</dbReference>
<dbReference type="SUPFAM" id="SSF50978">
    <property type="entry name" value="WD40 repeat-like"/>
    <property type="match status" value="1"/>
</dbReference>
<evidence type="ECO:0000256" key="3">
    <source>
        <dbReference type="ARBA" id="ARBA00022737"/>
    </source>
</evidence>
<evidence type="ECO:0000256" key="4">
    <source>
        <dbReference type="PROSITE-ProRule" id="PRU00221"/>
    </source>
</evidence>
<evidence type="ECO:0000256" key="2">
    <source>
        <dbReference type="ARBA" id="ARBA00022574"/>
    </source>
</evidence>
<dbReference type="Gene3D" id="2.130.10.10">
    <property type="entry name" value="YVTN repeat-like/Quinoprotein amine dehydrogenase"/>
    <property type="match status" value="2"/>
</dbReference>
<evidence type="ECO:0000256" key="1">
    <source>
        <dbReference type="ARBA" id="ARBA00022553"/>
    </source>
</evidence>
<dbReference type="AlphaFoldDB" id="A0A0P4WA21"/>
<dbReference type="GO" id="GO:0005634">
    <property type="term" value="C:nucleus"/>
    <property type="evidence" value="ECO:0007669"/>
    <property type="project" value="TreeGrafter"/>
</dbReference>
<dbReference type="PANTHER" id="PTHR14091:SF0">
    <property type="entry name" value="PERIODIC TRYPTOPHAN PROTEIN 1 HOMOLOG"/>
    <property type="match status" value="1"/>
</dbReference>
<keyword evidence="2 4" id="KW-0853">WD repeat</keyword>
<sequence length="522" mass="58295">MEETEESVNFITCAVWVPRGAAKTNPDKVEISKEDLARIIAQTKDNIQELEEVKEEDYEAIENEASATPGTSKKALREDDTIDFDSRYQLKDYDEENEDEDKMKQLLQLGSMAIHASNEEDPYVTVKDDQEENDSEVENHAILPSDNLIAVGHVEGEAAILEVYVYNEEGSLYVHHDILLPAVPLCMEWLNYDPCDEQLKPANLAAIGSMSPVIEVWDLDLVDCLEPAFTLGQKAKKKKKIPGVGHKKPVLSLAWNRQVEHVLASGSVDETVILWDLQHGTVAKQLKSFEEKVQGLAWHHQESHTLAAGSCDGKVQIFDCRGDDETCKMWKVEGEVEAVLWDNFSSAPYNCLASTDKGKVYMIDARQEKPLWTLDAHTDACSAMRLSPKCPGCLVTVSSDKSVKIWDILSETPTLVEHQDAKLGTMTCLASCPDLPFVFCMGGDNKKNNFKVWDIRESEKVRATFCERVGLPADCEMDVDQVNPVGEGDSQPQPTASQVATANSRPKFKKKKGGHLDRRRKI</sequence>
<protein>
    <submittedName>
        <fullName evidence="7">Uncharacterized protein</fullName>
    </submittedName>
</protein>
<feature type="repeat" description="WD" evidence="4">
    <location>
        <begin position="374"/>
        <end position="416"/>
    </location>
</feature>
<organism evidence="7">
    <name type="scientific">Scylla olivacea</name>
    <name type="common">Orange mud crab</name>
    <name type="synonym">Cancer olivacea</name>
    <dbReference type="NCBI Taxonomy" id="85551"/>
    <lineage>
        <taxon>Eukaryota</taxon>
        <taxon>Metazoa</taxon>
        <taxon>Ecdysozoa</taxon>
        <taxon>Arthropoda</taxon>
        <taxon>Crustacea</taxon>
        <taxon>Multicrustacea</taxon>
        <taxon>Malacostraca</taxon>
        <taxon>Eumalacostraca</taxon>
        <taxon>Eucarida</taxon>
        <taxon>Decapoda</taxon>
        <taxon>Pleocyemata</taxon>
        <taxon>Brachyura</taxon>
        <taxon>Eubrachyura</taxon>
        <taxon>Portunoidea</taxon>
        <taxon>Portunidae</taxon>
        <taxon>Portuninae</taxon>
        <taxon>Scylla</taxon>
    </lineage>
</organism>
<evidence type="ECO:0000256" key="5">
    <source>
        <dbReference type="SAM" id="Coils"/>
    </source>
</evidence>
<dbReference type="InterPro" id="IPR044285">
    <property type="entry name" value="PWP1"/>
</dbReference>
<feature type="region of interest" description="Disordered" evidence="6">
    <location>
        <begin position="480"/>
        <end position="522"/>
    </location>
</feature>
<name>A0A0P4WA21_SCYOL</name>
<dbReference type="InterPro" id="IPR020472">
    <property type="entry name" value="WD40_PAC1"/>
</dbReference>
<dbReference type="PANTHER" id="PTHR14091">
    <property type="entry name" value="PERIODIC TRYPTOPHAN PROTEIN 1"/>
    <property type="match status" value="1"/>
</dbReference>
<feature type="coiled-coil region" evidence="5">
    <location>
        <begin position="33"/>
        <end position="64"/>
    </location>
</feature>
<feature type="compositionally biased region" description="Polar residues" evidence="6">
    <location>
        <begin position="490"/>
        <end position="504"/>
    </location>
</feature>
<feature type="compositionally biased region" description="Basic residues" evidence="6">
    <location>
        <begin position="506"/>
        <end position="522"/>
    </location>
</feature>
<keyword evidence="5" id="KW-0175">Coiled coil</keyword>
<dbReference type="Pfam" id="PF00400">
    <property type="entry name" value="WD40"/>
    <property type="match status" value="3"/>
</dbReference>
<keyword evidence="1" id="KW-0597">Phosphoprotein</keyword>
<dbReference type="InterPro" id="IPR001680">
    <property type="entry name" value="WD40_rpt"/>
</dbReference>
<dbReference type="PROSITE" id="PS50294">
    <property type="entry name" value="WD_REPEATS_REGION"/>
    <property type="match status" value="2"/>
</dbReference>
<dbReference type="InterPro" id="IPR019775">
    <property type="entry name" value="WD40_repeat_CS"/>
</dbReference>
<dbReference type="PROSITE" id="PS00678">
    <property type="entry name" value="WD_REPEATS_1"/>
    <property type="match status" value="2"/>
</dbReference>
<dbReference type="SMART" id="SM00320">
    <property type="entry name" value="WD40"/>
    <property type="match status" value="4"/>
</dbReference>
<dbReference type="InterPro" id="IPR015943">
    <property type="entry name" value="WD40/YVTN_repeat-like_dom_sf"/>
</dbReference>
<evidence type="ECO:0000256" key="6">
    <source>
        <dbReference type="SAM" id="MobiDB-lite"/>
    </source>
</evidence>
<feature type="repeat" description="WD" evidence="4">
    <location>
        <begin position="243"/>
        <end position="285"/>
    </location>
</feature>
<dbReference type="PROSITE" id="PS50082">
    <property type="entry name" value="WD_REPEATS_2"/>
    <property type="match status" value="2"/>
</dbReference>
<dbReference type="PRINTS" id="PR00320">
    <property type="entry name" value="GPROTEINBRPT"/>
</dbReference>
<dbReference type="InterPro" id="IPR036322">
    <property type="entry name" value="WD40_repeat_dom_sf"/>
</dbReference>
<accession>A0A0P4WA21</accession>
<evidence type="ECO:0000313" key="7">
    <source>
        <dbReference type="EMBL" id="JAI63043.1"/>
    </source>
</evidence>
<dbReference type="GO" id="GO:0006364">
    <property type="term" value="P:rRNA processing"/>
    <property type="evidence" value="ECO:0007669"/>
    <property type="project" value="InterPro"/>
</dbReference>
<keyword evidence="3" id="KW-0677">Repeat</keyword>